<dbReference type="GO" id="GO:0140359">
    <property type="term" value="F:ABC-type transporter activity"/>
    <property type="evidence" value="ECO:0007669"/>
    <property type="project" value="InterPro"/>
</dbReference>
<feature type="transmembrane region" description="Helical" evidence="1">
    <location>
        <begin position="193"/>
        <end position="215"/>
    </location>
</feature>
<feature type="transmembrane region" description="Helical" evidence="1">
    <location>
        <begin position="16"/>
        <end position="38"/>
    </location>
</feature>
<proteinExistence type="predicted"/>
<dbReference type="Pfam" id="PF12679">
    <property type="entry name" value="ABC2_membrane_2"/>
    <property type="match status" value="1"/>
</dbReference>
<evidence type="ECO:0000256" key="1">
    <source>
        <dbReference type="SAM" id="Phobius"/>
    </source>
</evidence>
<dbReference type="GeneID" id="74944406"/>
<sequence>MFEVARYEAERRSVGAFVAAAGLSLFAALFLAIGPSIISEVDFTAYFEALPPAFQQAFAVDAMGSFAGLLAVELYQFGWVIMLGIYFAYLGGGSIAGDVESGRADMLLSTPLSRSRLVGEKFLSLAWPVLVVNVVVGAVVYVGSLLVDEAIPLADVLAVHALSIPYLLLTAALGVLCSTVFDGAAAAQRVAAGLVFALFLVDSLVAGTDFEWLGSLSPSRFYDPSAILVEGEYDLLGALVLAETAVLLLVLSLLVFQRRDL</sequence>
<dbReference type="AlphaFoldDB" id="A0A9E7UAQ6"/>
<gene>
    <name evidence="2" type="ORF">N0B31_18250</name>
</gene>
<feature type="transmembrane region" description="Helical" evidence="1">
    <location>
        <begin position="163"/>
        <end position="181"/>
    </location>
</feature>
<feature type="transmembrane region" description="Helical" evidence="1">
    <location>
        <begin position="235"/>
        <end position="256"/>
    </location>
</feature>
<feature type="transmembrane region" description="Helical" evidence="1">
    <location>
        <begin position="122"/>
        <end position="143"/>
    </location>
</feature>
<dbReference type="PANTHER" id="PTHR37305:SF1">
    <property type="entry name" value="MEMBRANE PROTEIN"/>
    <property type="match status" value="1"/>
</dbReference>
<protein>
    <submittedName>
        <fullName evidence="2">ABC transporter permease subunit</fullName>
    </submittedName>
</protein>
<dbReference type="EMBL" id="CP104003">
    <property type="protein sequence ID" value="UWM54049.1"/>
    <property type="molecule type" value="Genomic_DNA"/>
</dbReference>
<keyword evidence="1" id="KW-0812">Transmembrane</keyword>
<dbReference type="RefSeq" id="WP_260593043.1">
    <property type="nucleotide sequence ID" value="NZ_CP104003.1"/>
</dbReference>
<reference evidence="2" key="1">
    <citation type="submission" date="2022-09" db="EMBL/GenBank/DDBJ databases">
        <title>Diverse halophilic archaea isolated from saline environments.</title>
        <authorList>
            <person name="Cui H.-L."/>
        </authorList>
    </citation>
    <scope>NUCLEOTIDE SEQUENCE</scope>
    <source>
        <strain evidence="2">ZS-35-S2</strain>
    </source>
</reference>
<dbReference type="Proteomes" id="UP001057580">
    <property type="component" value="Chromosome"/>
</dbReference>
<accession>A0A9E7UAQ6</accession>
<dbReference type="KEGG" id="ssai:N0B31_18250"/>
<name>A0A9E7UAQ6_9EURY</name>
<dbReference type="PANTHER" id="PTHR37305">
    <property type="entry name" value="INTEGRAL MEMBRANE PROTEIN-RELATED"/>
    <property type="match status" value="1"/>
</dbReference>
<feature type="transmembrane region" description="Helical" evidence="1">
    <location>
        <begin position="77"/>
        <end position="97"/>
    </location>
</feature>
<evidence type="ECO:0000313" key="2">
    <source>
        <dbReference type="EMBL" id="UWM54049.1"/>
    </source>
</evidence>
<evidence type="ECO:0000313" key="3">
    <source>
        <dbReference type="Proteomes" id="UP001057580"/>
    </source>
</evidence>
<dbReference type="GO" id="GO:0005886">
    <property type="term" value="C:plasma membrane"/>
    <property type="evidence" value="ECO:0007669"/>
    <property type="project" value="UniProtKB-SubCell"/>
</dbReference>
<keyword evidence="1" id="KW-0472">Membrane</keyword>
<keyword evidence="3" id="KW-1185">Reference proteome</keyword>
<keyword evidence="1" id="KW-1133">Transmembrane helix</keyword>
<organism evidence="2 3">
    <name type="scientific">Salinirubellus salinus</name>
    <dbReference type="NCBI Taxonomy" id="1364945"/>
    <lineage>
        <taxon>Archaea</taxon>
        <taxon>Methanobacteriati</taxon>
        <taxon>Methanobacteriota</taxon>
        <taxon>Stenosarchaea group</taxon>
        <taxon>Halobacteria</taxon>
        <taxon>Halobacteriales</taxon>
        <taxon>Natronomonadaceae</taxon>
        <taxon>Salinirubellus</taxon>
    </lineage>
</organism>